<evidence type="ECO:0000256" key="7">
    <source>
        <dbReference type="PIRSR" id="PIRSR600760-2"/>
    </source>
</evidence>
<dbReference type="SUPFAM" id="SSF56655">
    <property type="entry name" value="Carbohydrate phosphatase"/>
    <property type="match status" value="1"/>
</dbReference>
<dbReference type="GO" id="GO:0050427">
    <property type="term" value="P:3'-phosphoadenosine 5'-phosphosulfate metabolic process"/>
    <property type="evidence" value="ECO:0007669"/>
    <property type="project" value="TreeGrafter"/>
</dbReference>
<dbReference type="Gene3D" id="3.40.190.80">
    <property type="match status" value="1"/>
</dbReference>
<keyword evidence="5 6" id="KW-0472">Membrane</keyword>
<comment type="function">
    <text evidence="6">Converts adenosine-3',5'-bisphosphate (PAP) to AMP.</text>
</comment>
<keyword evidence="6 7" id="KW-0460">Magnesium</keyword>
<comment type="caution">
    <text evidence="8">The sequence shown here is derived from an EMBL/GenBank/DDBJ whole genome shotgun (WGS) entry which is preliminary data.</text>
</comment>
<feature type="binding site" evidence="6">
    <location>
        <position position="228"/>
    </location>
    <ligand>
        <name>substrate</name>
    </ligand>
</feature>
<gene>
    <name evidence="6 8" type="primary">cysQ</name>
    <name evidence="8" type="ORF">GCM10007053_30650</name>
</gene>
<comment type="similarity">
    <text evidence="1 6">Belongs to the inositol monophosphatase superfamily. CysQ family.</text>
</comment>
<keyword evidence="9" id="KW-1185">Reference proteome</keyword>
<dbReference type="PROSITE" id="PS00630">
    <property type="entry name" value="IMP_2"/>
    <property type="match status" value="1"/>
</dbReference>
<evidence type="ECO:0000256" key="5">
    <source>
        <dbReference type="ARBA" id="ARBA00023136"/>
    </source>
</evidence>
<dbReference type="PANTHER" id="PTHR43028:SF5">
    <property type="entry name" value="3'(2'),5'-BISPHOSPHATE NUCLEOTIDASE 1"/>
    <property type="match status" value="1"/>
</dbReference>
<dbReference type="GO" id="GO:0046854">
    <property type="term" value="P:phosphatidylinositol phosphate biosynthetic process"/>
    <property type="evidence" value="ECO:0007669"/>
    <property type="project" value="InterPro"/>
</dbReference>
<dbReference type="NCBIfam" id="TIGR01331">
    <property type="entry name" value="bisphos_cysQ"/>
    <property type="match status" value="1"/>
</dbReference>
<reference evidence="8" key="2">
    <citation type="submission" date="2020-09" db="EMBL/GenBank/DDBJ databases">
        <authorList>
            <person name="Sun Q."/>
            <person name="Kim S."/>
        </authorList>
    </citation>
    <scope>NUCLEOTIDE SEQUENCE</scope>
    <source>
        <strain evidence="8">KCTC 23430</strain>
    </source>
</reference>
<comment type="subcellular location">
    <subcellularLocation>
        <location evidence="6">Cell inner membrane</location>
        <topology evidence="6">Peripheral membrane protein</topology>
        <orientation evidence="6">Cytoplasmic side</orientation>
    </subcellularLocation>
</comment>
<evidence type="ECO:0000313" key="8">
    <source>
        <dbReference type="EMBL" id="GHD39323.1"/>
    </source>
</evidence>
<dbReference type="InterPro" id="IPR000760">
    <property type="entry name" value="Inositol_monophosphatase-like"/>
</dbReference>
<dbReference type="GO" id="GO:0005886">
    <property type="term" value="C:plasma membrane"/>
    <property type="evidence" value="ECO:0007669"/>
    <property type="project" value="UniProtKB-SubCell"/>
</dbReference>
<feature type="binding site" evidence="7">
    <location>
        <position position="100"/>
    </location>
    <ligand>
        <name>Mg(2+)</name>
        <dbReference type="ChEBI" id="CHEBI:18420"/>
        <label>1</label>
        <note>catalytic</note>
    </ligand>
</feature>
<name>A0A919CNP2_9GAMM</name>
<feature type="binding site" evidence="7">
    <location>
        <position position="77"/>
    </location>
    <ligand>
        <name>Mg(2+)</name>
        <dbReference type="ChEBI" id="CHEBI:18420"/>
        <label>1</label>
        <note>catalytic</note>
    </ligand>
</feature>
<evidence type="ECO:0000313" key="9">
    <source>
        <dbReference type="Proteomes" id="UP000644693"/>
    </source>
</evidence>
<evidence type="ECO:0000256" key="1">
    <source>
        <dbReference type="ARBA" id="ARBA00005289"/>
    </source>
</evidence>
<evidence type="ECO:0000256" key="2">
    <source>
        <dbReference type="ARBA" id="ARBA00022475"/>
    </source>
</evidence>
<dbReference type="GO" id="GO:0008441">
    <property type="term" value="F:3'(2'),5'-bisphosphate nucleotidase activity"/>
    <property type="evidence" value="ECO:0007669"/>
    <property type="project" value="UniProtKB-UniRule"/>
</dbReference>
<organism evidence="8 9">
    <name type="scientific">Parahalioglobus pacificus</name>
    <dbReference type="NCBI Taxonomy" id="930806"/>
    <lineage>
        <taxon>Bacteria</taxon>
        <taxon>Pseudomonadati</taxon>
        <taxon>Pseudomonadota</taxon>
        <taxon>Gammaproteobacteria</taxon>
        <taxon>Cellvibrionales</taxon>
        <taxon>Halieaceae</taxon>
        <taxon>Parahalioglobus</taxon>
    </lineage>
</organism>
<feature type="binding site" evidence="6">
    <location>
        <position position="99"/>
    </location>
    <ligand>
        <name>Mg(2+)</name>
        <dbReference type="ChEBI" id="CHEBI:18420"/>
        <label>1</label>
    </ligand>
</feature>
<protein>
    <recommendedName>
        <fullName evidence="6">3'(2'),5'-bisphosphate nucleotidase CysQ</fullName>
        <ecNumber evidence="6">3.1.3.7</ecNumber>
    </recommendedName>
    <alternativeName>
        <fullName evidence="6">3'(2'),5-bisphosphonucleoside 3'(2')-phosphohydrolase</fullName>
    </alternativeName>
    <alternativeName>
        <fullName evidence="6">3'-phosphoadenosine 5'-phosphate phosphatase</fullName>
        <shortName evidence="6">PAP phosphatase</shortName>
    </alternativeName>
</protein>
<feature type="binding site" evidence="6">
    <location>
        <position position="228"/>
    </location>
    <ligand>
        <name>Mg(2+)</name>
        <dbReference type="ChEBI" id="CHEBI:18420"/>
        <label>2</label>
    </ligand>
</feature>
<dbReference type="Pfam" id="PF00459">
    <property type="entry name" value="Inositol_P"/>
    <property type="match status" value="1"/>
</dbReference>
<feature type="binding site" evidence="6">
    <location>
        <position position="97"/>
    </location>
    <ligand>
        <name>Mg(2+)</name>
        <dbReference type="ChEBI" id="CHEBI:18420"/>
        <label>1</label>
    </ligand>
</feature>
<feature type="binding site" evidence="6">
    <location>
        <begin position="99"/>
        <end position="102"/>
    </location>
    <ligand>
        <name>substrate</name>
    </ligand>
</feature>
<dbReference type="Gene3D" id="3.30.540.10">
    <property type="entry name" value="Fructose-1,6-Bisphosphatase, subunit A, domain 1"/>
    <property type="match status" value="1"/>
</dbReference>
<evidence type="ECO:0000256" key="4">
    <source>
        <dbReference type="ARBA" id="ARBA00022801"/>
    </source>
</evidence>
<dbReference type="GO" id="GO:0000287">
    <property type="term" value="F:magnesium ion binding"/>
    <property type="evidence" value="ECO:0007669"/>
    <property type="project" value="UniProtKB-UniRule"/>
</dbReference>
<feature type="binding site" evidence="7">
    <location>
        <position position="228"/>
    </location>
    <ligand>
        <name>Mg(2+)</name>
        <dbReference type="ChEBI" id="CHEBI:18420"/>
        <label>1</label>
        <note>catalytic</note>
    </ligand>
</feature>
<evidence type="ECO:0000256" key="3">
    <source>
        <dbReference type="ARBA" id="ARBA00022519"/>
    </source>
</evidence>
<keyword evidence="6 7" id="KW-0479">Metal-binding</keyword>
<evidence type="ECO:0000256" key="6">
    <source>
        <dbReference type="HAMAP-Rule" id="MF_02095"/>
    </source>
</evidence>
<dbReference type="EC" id="3.1.3.7" evidence="6"/>
<dbReference type="GO" id="GO:0000103">
    <property type="term" value="P:sulfate assimilation"/>
    <property type="evidence" value="ECO:0007669"/>
    <property type="project" value="TreeGrafter"/>
</dbReference>
<feature type="binding site" evidence="7">
    <location>
        <position position="97"/>
    </location>
    <ligand>
        <name>Mg(2+)</name>
        <dbReference type="ChEBI" id="CHEBI:18420"/>
        <label>1</label>
        <note>catalytic</note>
    </ligand>
</feature>
<keyword evidence="3 6" id="KW-0997">Cell inner membrane</keyword>
<dbReference type="InterPro" id="IPR050725">
    <property type="entry name" value="CysQ/Inositol_MonoPase"/>
</dbReference>
<feature type="binding site" evidence="6">
    <location>
        <position position="77"/>
    </location>
    <ligand>
        <name>substrate</name>
    </ligand>
</feature>
<comment type="catalytic activity">
    <reaction evidence="6">
        <text>adenosine 3',5'-bisphosphate + H2O = AMP + phosphate</text>
        <dbReference type="Rhea" id="RHEA:10040"/>
        <dbReference type="ChEBI" id="CHEBI:15377"/>
        <dbReference type="ChEBI" id="CHEBI:43474"/>
        <dbReference type="ChEBI" id="CHEBI:58343"/>
        <dbReference type="ChEBI" id="CHEBI:456215"/>
        <dbReference type="EC" id="3.1.3.7"/>
    </reaction>
</comment>
<keyword evidence="2 6" id="KW-1003">Cell membrane</keyword>
<dbReference type="RefSeq" id="WP_189478721.1">
    <property type="nucleotide sequence ID" value="NZ_BMYM01000005.1"/>
</dbReference>
<sequence length="284" mass="30635">MNDSVTDNLCSRNTLDALIRLCEQAGNAILAYYHGADRIEVESKSDRTPLTAADLASHRLLDEGLQGLWPDVPVLSEESPLAVTAQRREWDRFWLVDPLDGTREFLEETGQFTINIALVESHRPVLGLIYQPLEALAYAGIPGEGAWQIGACDGSWRELACRSLGGGFPTVLASARHRGPRLAHCLDWLNGAFGGHDRLNSGSAIKFCDMAAGRGDLYPRFSPCSEWDVAAGDALVSAAGGAVLDLAGVPLRYNCRDTLLSPDFIALADPTASQWRGLLGAMAT</sequence>
<dbReference type="HAMAP" id="MF_02095">
    <property type="entry name" value="CysQ"/>
    <property type="match status" value="1"/>
</dbReference>
<feature type="binding site" evidence="6">
    <location>
        <position position="100"/>
    </location>
    <ligand>
        <name>Mg(2+)</name>
        <dbReference type="ChEBI" id="CHEBI:18420"/>
        <label>2</label>
    </ligand>
</feature>
<dbReference type="AlphaFoldDB" id="A0A919CNP2"/>
<feature type="binding site" evidence="6">
    <location>
        <position position="97"/>
    </location>
    <ligand>
        <name>Mg(2+)</name>
        <dbReference type="ChEBI" id="CHEBI:18420"/>
        <label>2</label>
    </ligand>
</feature>
<dbReference type="PRINTS" id="PR00377">
    <property type="entry name" value="IMPHPHTASES"/>
</dbReference>
<reference evidence="8" key="1">
    <citation type="journal article" date="2014" name="Int. J. Syst. Evol. Microbiol.">
        <title>Complete genome sequence of Corynebacterium casei LMG S-19264T (=DSM 44701T), isolated from a smear-ripened cheese.</title>
        <authorList>
            <consortium name="US DOE Joint Genome Institute (JGI-PGF)"/>
            <person name="Walter F."/>
            <person name="Albersmeier A."/>
            <person name="Kalinowski J."/>
            <person name="Ruckert C."/>
        </authorList>
    </citation>
    <scope>NUCLEOTIDE SEQUENCE</scope>
    <source>
        <strain evidence="8">KCTC 23430</strain>
    </source>
</reference>
<comment type="cofactor">
    <cofactor evidence="6 7">
        <name>Mg(2+)</name>
        <dbReference type="ChEBI" id="CHEBI:18420"/>
    </cofactor>
</comment>
<dbReference type="PANTHER" id="PTHR43028">
    <property type="entry name" value="3'(2'),5'-BISPHOSPHATE NUCLEOTIDASE 1"/>
    <property type="match status" value="1"/>
</dbReference>
<feature type="binding site" evidence="6">
    <location>
        <position position="77"/>
    </location>
    <ligand>
        <name>Mg(2+)</name>
        <dbReference type="ChEBI" id="CHEBI:18420"/>
        <label>1</label>
    </ligand>
</feature>
<dbReference type="EMBL" id="BMYM01000005">
    <property type="protein sequence ID" value="GHD39323.1"/>
    <property type="molecule type" value="Genomic_DNA"/>
</dbReference>
<accession>A0A919CNP2</accession>
<feature type="binding site" evidence="7">
    <location>
        <position position="99"/>
    </location>
    <ligand>
        <name>Mg(2+)</name>
        <dbReference type="ChEBI" id="CHEBI:18420"/>
        <label>1</label>
        <note>catalytic</note>
    </ligand>
</feature>
<dbReference type="Proteomes" id="UP000644693">
    <property type="component" value="Unassembled WGS sequence"/>
</dbReference>
<proteinExistence type="inferred from homology"/>
<dbReference type="InterPro" id="IPR020550">
    <property type="entry name" value="Inositol_monophosphatase_CS"/>
</dbReference>
<keyword evidence="4 6" id="KW-0378">Hydrolase</keyword>
<dbReference type="InterPro" id="IPR006240">
    <property type="entry name" value="CysQ"/>
</dbReference>
<dbReference type="CDD" id="cd01638">
    <property type="entry name" value="CysQ"/>
    <property type="match status" value="1"/>
</dbReference>